<dbReference type="InterPro" id="IPR001626">
    <property type="entry name" value="ABC_TroCD"/>
</dbReference>
<dbReference type="Proteomes" id="UP000243589">
    <property type="component" value="Unassembled WGS sequence"/>
</dbReference>
<name>A0A150H869_9MICO</name>
<reference evidence="10 11" key="1">
    <citation type="submission" date="2016-01" db="EMBL/GenBank/DDBJ databases">
        <title>Use of Whole Genome Sequencing to ascertain that Brevibacterium massiliense (Roux, Raoult 2009) is a later heterotypic synonym of Brevibacterium ravenspurgense (Mages 2008).</title>
        <authorList>
            <person name="Bernier A.-M."/>
            <person name="Burdz T."/>
            <person name="Huynh C."/>
            <person name="Pachecho A.L."/>
            <person name="Wiebe D."/>
            <person name="Bonner C."/>
            <person name="Bernard K."/>
        </authorList>
    </citation>
    <scope>NUCLEOTIDE SEQUENCE [LARGE SCALE GENOMIC DNA]</scope>
    <source>
        <strain evidence="10 11">CCUG56047</strain>
    </source>
</reference>
<dbReference type="Pfam" id="PF00950">
    <property type="entry name" value="ABC-3"/>
    <property type="match status" value="1"/>
</dbReference>
<keyword evidence="4" id="KW-1003">Cell membrane</keyword>
<dbReference type="GO" id="GO:0055085">
    <property type="term" value="P:transmembrane transport"/>
    <property type="evidence" value="ECO:0007669"/>
    <property type="project" value="InterPro"/>
</dbReference>
<evidence type="ECO:0000256" key="2">
    <source>
        <dbReference type="ARBA" id="ARBA00008034"/>
    </source>
</evidence>
<dbReference type="GO" id="GO:0043190">
    <property type="term" value="C:ATP-binding cassette (ABC) transporter complex"/>
    <property type="evidence" value="ECO:0007669"/>
    <property type="project" value="InterPro"/>
</dbReference>
<feature type="transmembrane region" description="Helical" evidence="9">
    <location>
        <begin position="147"/>
        <end position="171"/>
    </location>
</feature>
<evidence type="ECO:0000256" key="9">
    <source>
        <dbReference type="SAM" id="Phobius"/>
    </source>
</evidence>
<keyword evidence="11" id="KW-1185">Reference proteome</keyword>
<keyword evidence="6 9" id="KW-1133">Transmembrane helix</keyword>
<evidence type="ECO:0000256" key="1">
    <source>
        <dbReference type="ARBA" id="ARBA00004651"/>
    </source>
</evidence>
<evidence type="ECO:0000256" key="8">
    <source>
        <dbReference type="RuleBase" id="RU003943"/>
    </source>
</evidence>
<feature type="transmembrane region" description="Helical" evidence="9">
    <location>
        <begin position="258"/>
        <end position="279"/>
    </location>
</feature>
<dbReference type="PATRIC" id="fig|479117.4.peg.1330"/>
<evidence type="ECO:0000256" key="5">
    <source>
        <dbReference type="ARBA" id="ARBA00022692"/>
    </source>
</evidence>
<sequence length="306" mass="31551">MSIAAATVFLAVATAVTCALPGVFLVLRRQSMLVDAMSHAVLPGVVIGAIVSGTTHSPWMIAAASAMGMIVVLGSEWLRRTGLIARGADQGLIFPALFAGGVILLSTSLKSVHICEDTVLTGDLNLMALPSEHVLVRGVNLGPQTALMLLGVFAVTAIFIACTYRVLSLATFDPVLARTMGLPVRTVDYTLMALVAVTVVVAFNAAGAILVVALVVVPPAVAVLFGNRLPVVIALSLVIAVISAVAGFWTAYVLDLPTAPLMAAVSGVLLVSAVAFVKIRSRARAKVRSSGRAAVSMSAGSKLSRR</sequence>
<dbReference type="PANTHER" id="PTHR30477:SF8">
    <property type="entry name" value="METAL TRANSPORT SYSTEM MEMBRANE PROTEIN CT_070-RELATED"/>
    <property type="match status" value="1"/>
</dbReference>
<protein>
    <submittedName>
        <fullName evidence="10">Manganese transport system membrane protein MntB</fullName>
    </submittedName>
</protein>
<comment type="similarity">
    <text evidence="2 8">Belongs to the ABC-3 integral membrane protein family.</text>
</comment>
<feature type="transmembrane region" description="Helical" evidence="9">
    <location>
        <begin position="191"/>
        <end position="217"/>
    </location>
</feature>
<dbReference type="GO" id="GO:0010043">
    <property type="term" value="P:response to zinc ion"/>
    <property type="evidence" value="ECO:0007669"/>
    <property type="project" value="TreeGrafter"/>
</dbReference>
<feature type="transmembrane region" description="Helical" evidence="9">
    <location>
        <begin position="59"/>
        <end position="78"/>
    </location>
</feature>
<feature type="transmembrane region" description="Helical" evidence="9">
    <location>
        <begin position="6"/>
        <end position="27"/>
    </location>
</feature>
<evidence type="ECO:0000313" key="10">
    <source>
        <dbReference type="EMBL" id="KXZ58296.1"/>
    </source>
</evidence>
<gene>
    <name evidence="10" type="primary">mntB_4</name>
    <name evidence="10" type="ORF">Bravens_01339</name>
</gene>
<dbReference type="PANTHER" id="PTHR30477">
    <property type="entry name" value="ABC-TRANSPORTER METAL-BINDING PROTEIN"/>
    <property type="match status" value="1"/>
</dbReference>
<comment type="subcellular location">
    <subcellularLocation>
        <location evidence="1 8">Cell membrane</location>
        <topology evidence="1 8">Multi-pass membrane protein</topology>
    </subcellularLocation>
</comment>
<evidence type="ECO:0000256" key="7">
    <source>
        <dbReference type="ARBA" id="ARBA00023136"/>
    </source>
</evidence>
<evidence type="ECO:0000256" key="3">
    <source>
        <dbReference type="ARBA" id="ARBA00022448"/>
    </source>
</evidence>
<keyword evidence="7 9" id="KW-0472">Membrane</keyword>
<dbReference type="SUPFAM" id="SSF81345">
    <property type="entry name" value="ABC transporter involved in vitamin B12 uptake, BtuC"/>
    <property type="match status" value="1"/>
</dbReference>
<dbReference type="InterPro" id="IPR037294">
    <property type="entry name" value="ABC_BtuC-like"/>
</dbReference>
<keyword evidence="3 8" id="KW-0813">Transport</keyword>
<evidence type="ECO:0000313" key="11">
    <source>
        <dbReference type="Proteomes" id="UP000243589"/>
    </source>
</evidence>
<organism evidence="10 11">
    <name type="scientific">Brevibacterium ravenspurgense</name>
    <dbReference type="NCBI Taxonomy" id="479117"/>
    <lineage>
        <taxon>Bacteria</taxon>
        <taxon>Bacillati</taxon>
        <taxon>Actinomycetota</taxon>
        <taxon>Actinomycetes</taxon>
        <taxon>Micrococcales</taxon>
        <taxon>Brevibacteriaceae</taxon>
        <taxon>Brevibacterium</taxon>
    </lineage>
</organism>
<comment type="caution">
    <text evidence="10">The sequence shown here is derived from an EMBL/GenBank/DDBJ whole genome shotgun (WGS) entry which is preliminary data.</text>
</comment>
<dbReference type="EMBL" id="LQQC01000010">
    <property type="protein sequence ID" value="KXZ58296.1"/>
    <property type="molecule type" value="Genomic_DNA"/>
</dbReference>
<dbReference type="AlphaFoldDB" id="A0A150H869"/>
<evidence type="ECO:0000256" key="6">
    <source>
        <dbReference type="ARBA" id="ARBA00022989"/>
    </source>
</evidence>
<feature type="transmembrane region" description="Helical" evidence="9">
    <location>
        <begin position="229"/>
        <end position="252"/>
    </location>
</feature>
<evidence type="ECO:0000256" key="4">
    <source>
        <dbReference type="ARBA" id="ARBA00022475"/>
    </source>
</evidence>
<proteinExistence type="inferred from homology"/>
<keyword evidence="5 8" id="KW-0812">Transmembrane</keyword>
<accession>A0A150H869</accession>
<dbReference type="Gene3D" id="1.10.3470.10">
    <property type="entry name" value="ABC transporter involved in vitamin B12 uptake, BtuC"/>
    <property type="match status" value="1"/>
</dbReference>
<dbReference type="RefSeq" id="WP_062021609.1">
    <property type="nucleotide sequence ID" value="NZ_LQQC01000010.1"/>
</dbReference>
<feature type="transmembrane region" description="Helical" evidence="9">
    <location>
        <begin position="34"/>
        <end position="53"/>
    </location>
</feature>